<dbReference type="Proteomes" id="UP000534286">
    <property type="component" value="Unassembled WGS sequence"/>
</dbReference>
<evidence type="ECO:0000313" key="3">
    <source>
        <dbReference type="Proteomes" id="UP000534286"/>
    </source>
</evidence>
<sequence>MTSEEDHTLAAGSLSFGLDSVGTRASLTGGRFTTSARGRFWSLSVMIGDQRDVAVHSEQQRSTVVRHDDTLVISYDTLTTVAGATIDVDLVIVVSAGVDELSFRATGEAGTGITLREMSLPIVELAPGPASQHEALYRSEGLGRKIERPRTRLARAHSEYMRDDSAGIWEQSAYPGEMSMPWQGLESGDRFLYLARHDPDFRGALFSAGIPARGTEGELWLSVVTPLDRSSIDTGEIVVALLAGGWRAGARRYREWADSWYHGPPASRSKLKGWQRIIMRHQFGAEQFHYDDLVPIFELGREHGLDGILLFGWWKAGFDRGYPIYEADEELGGAEALARAIKTINDRGGFISLYANGNIIDRTTQYYSDHADEVTKKDSRGLDYVAGYDFAGESLTMRYFAAPSFVAACHGAPRWRDQMASVAATQASLGARSVFFDQTGFHLTAWPCYDERHEHGERTNLETAYRAQTFKQIREAADGAAVGSEGMVDNLIPLLDFNHGLGFAFQYQDEAFPGLFRTAFPEPVVSNRFIHDERPGWEDQLNFAFAYNLAFDVAIHRARRTIDSAPAYADRIRRLVGLRREHARIFDDGSFELIDDGTLLHTRYSLEDDQVDIYWNRGSLPAELDEGLQVHPSDVVVSAGRR</sequence>
<reference evidence="2 3" key="1">
    <citation type="submission" date="2020-08" db="EMBL/GenBank/DDBJ databases">
        <title>Sequencing the genomes of 1000 actinobacteria strains.</title>
        <authorList>
            <person name="Klenk H.-P."/>
        </authorList>
    </citation>
    <scope>NUCLEOTIDE SEQUENCE [LARGE SCALE GENOMIC DNA]</scope>
    <source>
        <strain evidence="2 3">DSM 43023</strain>
    </source>
</reference>
<dbReference type="InterPro" id="IPR046226">
    <property type="entry name" value="DUF6259"/>
</dbReference>
<keyword evidence="3" id="KW-1185">Reference proteome</keyword>
<evidence type="ECO:0000313" key="2">
    <source>
        <dbReference type="EMBL" id="MBB4943370.1"/>
    </source>
</evidence>
<protein>
    <recommendedName>
        <fullName evidence="1">DUF6259 domain-containing protein</fullName>
    </recommendedName>
</protein>
<organism evidence="2 3">
    <name type="scientific">Streptosporangium album</name>
    <dbReference type="NCBI Taxonomy" id="47479"/>
    <lineage>
        <taxon>Bacteria</taxon>
        <taxon>Bacillati</taxon>
        <taxon>Actinomycetota</taxon>
        <taxon>Actinomycetes</taxon>
        <taxon>Streptosporangiales</taxon>
        <taxon>Streptosporangiaceae</taxon>
        <taxon>Streptosporangium</taxon>
    </lineage>
</organism>
<feature type="domain" description="DUF6259" evidence="1">
    <location>
        <begin position="236"/>
        <end position="502"/>
    </location>
</feature>
<dbReference type="EMBL" id="JACHJU010000005">
    <property type="protein sequence ID" value="MBB4943370.1"/>
    <property type="molecule type" value="Genomic_DNA"/>
</dbReference>
<dbReference type="RefSeq" id="WP_184759212.1">
    <property type="nucleotide sequence ID" value="NZ_JACHJU010000005.1"/>
</dbReference>
<dbReference type="AlphaFoldDB" id="A0A7W7S3U9"/>
<name>A0A7W7S3U9_9ACTN</name>
<proteinExistence type="predicted"/>
<accession>A0A7W7S3U9</accession>
<dbReference type="Pfam" id="PF19773">
    <property type="entry name" value="DUF6259"/>
    <property type="match status" value="1"/>
</dbReference>
<gene>
    <name evidence="2" type="ORF">FHR32_007770</name>
</gene>
<comment type="caution">
    <text evidence="2">The sequence shown here is derived from an EMBL/GenBank/DDBJ whole genome shotgun (WGS) entry which is preliminary data.</text>
</comment>
<evidence type="ECO:0000259" key="1">
    <source>
        <dbReference type="Pfam" id="PF19773"/>
    </source>
</evidence>